<evidence type="ECO:0000256" key="3">
    <source>
        <dbReference type="ARBA" id="ARBA00004931"/>
    </source>
</evidence>
<accession>A0A7J9S288</accession>
<evidence type="ECO:0000256" key="12">
    <source>
        <dbReference type="RuleBase" id="RU364094"/>
    </source>
</evidence>
<dbReference type="SUPFAM" id="SSF56752">
    <property type="entry name" value="D-aminoacid aminotransferase-like PLP-dependent enzymes"/>
    <property type="match status" value="1"/>
</dbReference>
<dbReference type="CDD" id="cd00449">
    <property type="entry name" value="PLPDE_IV"/>
    <property type="match status" value="1"/>
</dbReference>
<comment type="pathway">
    <text evidence="4 12">Amino-acid biosynthesis; L-leucine biosynthesis; L-leucine from 3-methyl-2-oxobutanoate: step 4/4.</text>
</comment>
<comment type="similarity">
    <text evidence="5 12">Belongs to the class-IV pyridoxal-phosphate-dependent aminotransferase family.</text>
</comment>
<protein>
    <recommendedName>
        <fullName evidence="12">Branched-chain-amino-acid aminotransferase</fullName>
        <shortName evidence="12">BCAT</shortName>
        <ecNumber evidence="12">2.6.1.42</ecNumber>
    </recommendedName>
</protein>
<dbReference type="Proteomes" id="UP000536195">
    <property type="component" value="Unassembled WGS sequence"/>
</dbReference>
<keyword evidence="7 12" id="KW-0808">Transferase</keyword>
<dbReference type="Gene3D" id="3.20.10.10">
    <property type="entry name" value="D-amino Acid Aminotransferase, subunit A, domain 2"/>
    <property type="match status" value="1"/>
</dbReference>
<dbReference type="Gene3D" id="3.30.470.10">
    <property type="match status" value="1"/>
</dbReference>
<comment type="pathway">
    <text evidence="2 12">Amino-acid biosynthesis; L-isoleucine biosynthesis; L-isoleucine from 2-oxobutanoate: step 4/4.</text>
</comment>
<keyword evidence="8 12" id="KW-0663">Pyridoxal phosphate</keyword>
<dbReference type="GO" id="GO:0009099">
    <property type="term" value="P:L-valine biosynthetic process"/>
    <property type="evidence" value="ECO:0007669"/>
    <property type="project" value="UniProtKB-UniPathway"/>
</dbReference>
<evidence type="ECO:0000256" key="1">
    <source>
        <dbReference type="ARBA" id="ARBA00001933"/>
    </source>
</evidence>
<keyword evidence="6 12" id="KW-0032">Aminotransferase</keyword>
<proteinExistence type="inferred from homology"/>
<dbReference type="AlphaFoldDB" id="A0A7J9S288"/>
<organism evidence="13 14">
    <name type="scientific">Methanococcus maripaludis</name>
    <name type="common">Methanococcus deltae</name>
    <dbReference type="NCBI Taxonomy" id="39152"/>
    <lineage>
        <taxon>Archaea</taxon>
        <taxon>Methanobacteriati</taxon>
        <taxon>Methanobacteriota</taxon>
        <taxon>Methanomada group</taxon>
        <taxon>Methanococci</taxon>
        <taxon>Methanococcales</taxon>
        <taxon>Methanococcaceae</taxon>
        <taxon>Methanococcus</taxon>
    </lineage>
</organism>
<comment type="pathway">
    <text evidence="3 12">Amino-acid biosynthesis; L-valine biosynthesis; L-valine from pyruvate: step 4/4.</text>
</comment>
<dbReference type="GO" id="GO:0009097">
    <property type="term" value="P:isoleucine biosynthetic process"/>
    <property type="evidence" value="ECO:0007669"/>
    <property type="project" value="UniProtKB-UniPathway"/>
</dbReference>
<dbReference type="InterPro" id="IPR043131">
    <property type="entry name" value="BCAT-like_N"/>
</dbReference>
<dbReference type="RefSeq" id="WP_184229381.1">
    <property type="nucleotide sequence ID" value="NZ_JACHEC010000001.1"/>
</dbReference>
<evidence type="ECO:0000256" key="4">
    <source>
        <dbReference type="ARBA" id="ARBA00005072"/>
    </source>
</evidence>
<dbReference type="InterPro" id="IPR043132">
    <property type="entry name" value="BCAT-like_C"/>
</dbReference>
<dbReference type="GO" id="GO:0009098">
    <property type="term" value="P:L-leucine biosynthetic process"/>
    <property type="evidence" value="ECO:0007669"/>
    <property type="project" value="UniProtKB-UniPathway"/>
</dbReference>
<dbReference type="InterPro" id="IPR001544">
    <property type="entry name" value="Aminotrans_IV"/>
</dbReference>
<comment type="caution">
    <text evidence="13">The sequence shown here is derived from an EMBL/GenBank/DDBJ whole genome shotgun (WGS) entry which is preliminary data.</text>
</comment>
<dbReference type="NCBIfam" id="TIGR01122">
    <property type="entry name" value="ilvE_I"/>
    <property type="match status" value="1"/>
</dbReference>
<evidence type="ECO:0000256" key="5">
    <source>
        <dbReference type="ARBA" id="ARBA00009320"/>
    </source>
</evidence>
<dbReference type="UniPathway" id="UPA00047">
    <property type="reaction ID" value="UER00058"/>
</dbReference>
<dbReference type="PANTHER" id="PTHR42743">
    <property type="entry name" value="AMINO-ACID AMINOTRANSFERASE"/>
    <property type="match status" value="1"/>
</dbReference>
<comment type="catalytic activity">
    <reaction evidence="10 12">
        <text>L-isoleucine + 2-oxoglutarate = (S)-3-methyl-2-oxopentanoate + L-glutamate</text>
        <dbReference type="Rhea" id="RHEA:24801"/>
        <dbReference type="ChEBI" id="CHEBI:16810"/>
        <dbReference type="ChEBI" id="CHEBI:29985"/>
        <dbReference type="ChEBI" id="CHEBI:35146"/>
        <dbReference type="ChEBI" id="CHEBI:58045"/>
        <dbReference type="EC" id="2.6.1.42"/>
    </reaction>
</comment>
<dbReference type="UniPathway" id="UPA00049">
    <property type="reaction ID" value="UER00062"/>
</dbReference>
<name>A0A7J9S288_METMI</name>
<dbReference type="UniPathway" id="UPA00048">
    <property type="reaction ID" value="UER00073"/>
</dbReference>
<dbReference type="Pfam" id="PF01063">
    <property type="entry name" value="Aminotran_4"/>
    <property type="match status" value="1"/>
</dbReference>
<evidence type="ECO:0000256" key="6">
    <source>
        <dbReference type="ARBA" id="ARBA00022576"/>
    </source>
</evidence>
<dbReference type="InterPro" id="IPR050571">
    <property type="entry name" value="Class-IV_PLP-Dep_Aminotrnsfr"/>
</dbReference>
<evidence type="ECO:0000256" key="8">
    <source>
        <dbReference type="ARBA" id="ARBA00022898"/>
    </source>
</evidence>
<evidence type="ECO:0000256" key="11">
    <source>
        <dbReference type="ARBA" id="ARBA00049229"/>
    </source>
</evidence>
<dbReference type="NCBIfam" id="NF005146">
    <property type="entry name" value="PRK06606.1"/>
    <property type="match status" value="1"/>
</dbReference>
<dbReference type="InterPro" id="IPR005785">
    <property type="entry name" value="B_amino_transI"/>
</dbReference>
<comment type="function">
    <text evidence="12">Acts on leucine, isoleucine and valine.</text>
</comment>
<gene>
    <name evidence="12" type="primary">ilvE</name>
    <name evidence="13" type="ORF">HNP92_000192</name>
</gene>
<comment type="catalytic activity">
    <reaction evidence="9 12">
        <text>L-valine + 2-oxoglutarate = 3-methyl-2-oxobutanoate + L-glutamate</text>
        <dbReference type="Rhea" id="RHEA:24813"/>
        <dbReference type="ChEBI" id="CHEBI:11851"/>
        <dbReference type="ChEBI" id="CHEBI:16810"/>
        <dbReference type="ChEBI" id="CHEBI:29985"/>
        <dbReference type="ChEBI" id="CHEBI:57762"/>
        <dbReference type="EC" id="2.6.1.42"/>
    </reaction>
</comment>
<keyword evidence="12" id="KW-0028">Amino-acid biosynthesis</keyword>
<dbReference type="EC" id="2.6.1.42" evidence="12"/>
<comment type="cofactor">
    <cofactor evidence="1 12">
        <name>pyridoxal 5'-phosphate</name>
        <dbReference type="ChEBI" id="CHEBI:597326"/>
    </cofactor>
</comment>
<dbReference type="FunFam" id="3.20.10.10:FF:000002">
    <property type="entry name" value="D-alanine aminotransferase"/>
    <property type="match status" value="1"/>
</dbReference>
<comment type="catalytic activity">
    <reaction evidence="11 12">
        <text>L-leucine + 2-oxoglutarate = 4-methyl-2-oxopentanoate + L-glutamate</text>
        <dbReference type="Rhea" id="RHEA:18321"/>
        <dbReference type="ChEBI" id="CHEBI:16810"/>
        <dbReference type="ChEBI" id="CHEBI:17865"/>
        <dbReference type="ChEBI" id="CHEBI:29985"/>
        <dbReference type="ChEBI" id="CHEBI:57427"/>
        <dbReference type="EC" id="2.6.1.42"/>
    </reaction>
</comment>
<evidence type="ECO:0000313" key="14">
    <source>
        <dbReference type="Proteomes" id="UP000536195"/>
    </source>
</evidence>
<evidence type="ECO:0000256" key="10">
    <source>
        <dbReference type="ARBA" id="ARBA00048798"/>
    </source>
</evidence>
<evidence type="ECO:0000256" key="7">
    <source>
        <dbReference type="ARBA" id="ARBA00022679"/>
    </source>
</evidence>
<sequence length="303" mass="34843">METKRLIWFKEEIIPVSQAKINVLAPTSQFGVNVFEGIRCYWNEEKEQLYAFKLTEHINRLINSAKIMDFDLEYDFNFLKNSFLDIVQSNNFKEDIAVRQTLFLDGFGSWSSKGPVEMFIAPIPKGRPYDKIGIDCCISSFERINDNSLSPRVKVGANYMNSRLGHLEAVKNGYDTAIFLNNQKKVSEGPGSCIFIIRDEKLITPPVTASILESITRQNIIDIAESDLNIRVIERDIDRTELYVCEEAFLCGTAMEITPILTIDRYAVGTKSQGKFTEQIREFYFKMVRGNLKNYNQFLTPIY</sequence>
<dbReference type="EMBL" id="JACHEC010000001">
    <property type="protein sequence ID" value="MBB6400907.1"/>
    <property type="molecule type" value="Genomic_DNA"/>
</dbReference>
<dbReference type="PANTHER" id="PTHR42743:SF4">
    <property type="entry name" value="BRANCHED-CHAIN-AMINO-ACID AMINOTRANSFERASE-RELATED"/>
    <property type="match status" value="1"/>
</dbReference>
<evidence type="ECO:0000313" key="13">
    <source>
        <dbReference type="EMBL" id="MBB6400907.1"/>
    </source>
</evidence>
<dbReference type="GO" id="GO:0004084">
    <property type="term" value="F:branched-chain-amino-acid transaminase activity"/>
    <property type="evidence" value="ECO:0007669"/>
    <property type="project" value="UniProtKB-EC"/>
</dbReference>
<evidence type="ECO:0000256" key="9">
    <source>
        <dbReference type="ARBA" id="ARBA00048212"/>
    </source>
</evidence>
<keyword evidence="12" id="KW-0100">Branched-chain amino acid biosynthesis</keyword>
<reference evidence="13 14" key="1">
    <citation type="submission" date="2020-08" db="EMBL/GenBank/DDBJ databases">
        <title>Genomic Encyclopedia of Type Strains, Phase IV (KMG-V): Genome sequencing to study the core and pangenomes of soil and plant-associated prokaryotes.</title>
        <authorList>
            <person name="Whitman W."/>
        </authorList>
    </citation>
    <scope>NUCLEOTIDE SEQUENCE [LARGE SCALE GENOMIC DNA]</scope>
    <source>
        <strain evidence="13 14">C11</strain>
    </source>
</reference>
<dbReference type="InterPro" id="IPR036038">
    <property type="entry name" value="Aminotransferase-like"/>
</dbReference>
<evidence type="ECO:0000256" key="2">
    <source>
        <dbReference type="ARBA" id="ARBA00004824"/>
    </source>
</evidence>